<dbReference type="SUPFAM" id="SSF52540">
    <property type="entry name" value="P-loop containing nucleoside triphosphate hydrolases"/>
    <property type="match status" value="1"/>
</dbReference>
<dbReference type="PANTHER" id="PTHR35894">
    <property type="entry name" value="GENERAL SECRETION PATHWAY PROTEIN A-RELATED"/>
    <property type="match status" value="1"/>
</dbReference>
<dbReference type="PANTHER" id="PTHR35894:SF1">
    <property type="entry name" value="PHOSPHORIBULOKINASE _ URIDINE KINASE FAMILY"/>
    <property type="match status" value="1"/>
</dbReference>
<evidence type="ECO:0000313" key="3">
    <source>
        <dbReference type="Proteomes" id="UP000529417"/>
    </source>
</evidence>
<reference evidence="2 3" key="1">
    <citation type="journal article" date="2000" name="Arch. Microbiol.">
        <title>Rhodobaca bogoriensis gen. nov. and sp. nov., an alkaliphilic purple nonsulfur bacterium from African Rift Valley soda lakes.</title>
        <authorList>
            <person name="Milford A.D."/>
            <person name="Achenbach L.A."/>
            <person name="Jung D.O."/>
            <person name="Madigan M.T."/>
        </authorList>
    </citation>
    <scope>NUCLEOTIDE SEQUENCE [LARGE SCALE GENOMIC DNA]</scope>
    <source>
        <strain evidence="2 3">2376</strain>
    </source>
</reference>
<gene>
    <name evidence="2" type="ORF">HUK65_06655</name>
</gene>
<organism evidence="2 3">
    <name type="scientific">Rhabdonatronobacter sediminivivens</name>
    <dbReference type="NCBI Taxonomy" id="2743469"/>
    <lineage>
        <taxon>Bacteria</taxon>
        <taxon>Pseudomonadati</taxon>
        <taxon>Pseudomonadota</taxon>
        <taxon>Alphaproteobacteria</taxon>
        <taxon>Rhodobacterales</taxon>
        <taxon>Paracoccaceae</taxon>
        <taxon>Rhabdonatronobacter</taxon>
    </lineage>
</organism>
<dbReference type="GO" id="GO:0016887">
    <property type="term" value="F:ATP hydrolysis activity"/>
    <property type="evidence" value="ECO:0007669"/>
    <property type="project" value="InterPro"/>
</dbReference>
<dbReference type="Pfam" id="PF13401">
    <property type="entry name" value="AAA_22"/>
    <property type="match status" value="1"/>
</dbReference>
<evidence type="ECO:0000259" key="1">
    <source>
        <dbReference type="SMART" id="SM00382"/>
    </source>
</evidence>
<dbReference type="InterPro" id="IPR052026">
    <property type="entry name" value="ExeA_AAA_ATPase_DNA-bind"/>
</dbReference>
<dbReference type="InterPro" id="IPR027417">
    <property type="entry name" value="P-loop_NTPase"/>
</dbReference>
<dbReference type="InterPro" id="IPR003593">
    <property type="entry name" value="AAA+_ATPase"/>
</dbReference>
<dbReference type="EMBL" id="JACBXS010000010">
    <property type="protein sequence ID" value="NYS24669.1"/>
    <property type="molecule type" value="Genomic_DNA"/>
</dbReference>
<accession>A0A7Z0HYJ8</accession>
<feature type="domain" description="AAA+ ATPase" evidence="1">
    <location>
        <begin position="48"/>
        <end position="187"/>
    </location>
</feature>
<name>A0A7Z0HYJ8_9RHOB</name>
<sequence>MASRLASYLDFFGFAQRPFALTPDPEFLYWTDAHRGAYAMLQYGLNTHAPITLLTGEIGSGKTLLLQYFVEDLDEDVTLSMVTNTRPGTRDILQWLLPELANQSTGDERTFRRVREFFINEYNEGRRVVLIIDEAQNLSLEALEELRMLTNINIGKEDVLQLFLVGQPELRDMVRRPELIQFAQRVAANYHIPVMDQDTVAGYVAHRLRVAGGQPSTFSRQAADLVHSATGGVPRLVNQLCDLSLTYAFAEQQPMVRRATVQAVLDDGLFFSAGAPPP</sequence>
<dbReference type="Gene3D" id="3.40.50.300">
    <property type="entry name" value="P-loop containing nucleotide triphosphate hydrolases"/>
    <property type="match status" value="1"/>
</dbReference>
<dbReference type="RefSeq" id="WP_179905373.1">
    <property type="nucleotide sequence ID" value="NZ_JACBXS010000010.1"/>
</dbReference>
<dbReference type="SMART" id="SM00382">
    <property type="entry name" value="AAA"/>
    <property type="match status" value="1"/>
</dbReference>
<dbReference type="AlphaFoldDB" id="A0A7Z0HYJ8"/>
<comment type="caution">
    <text evidence="2">The sequence shown here is derived from an EMBL/GenBank/DDBJ whole genome shotgun (WGS) entry which is preliminary data.</text>
</comment>
<dbReference type="InterPro" id="IPR049945">
    <property type="entry name" value="AAA_22"/>
</dbReference>
<evidence type="ECO:0000313" key="2">
    <source>
        <dbReference type="EMBL" id="NYS24669.1"/>
    </source>
</evidence>
<protein>
    <submittedName>
        <fullName evidence="2">AAA family ATPase</fullName>
    </submittedName>
</protein>
<keyword evidence="3" id="KW-1185">Reference proteome</keyword>
<dbReference type="Proteomes" id="UP000529417">
    <property type="component" value="Unassembled WGS sequence"/>
</dbReference>
<proteinExistence type="predicted"/>